<sequence length="67" mass="7786">MSQVNCYLKQKFVKAIRGLIQKPLRAAIQENVNETEPCSRFIEPLLSEIFDHLNQRVLLTLGKYHDS</sequence>
<protein>
    <submittedName>
        <fullName evidence="1">Uncharacterized protein</fullName>
    </submittedName>
</protein>
<accession>A0A1X0S3Z8</accession>
<name>A0A1X0S3Z8_RHIZD</name>
<dbReference type="AlphaFoldDB" id="A0A1X0S3Z8"/>
<gene>
    <name evidence="1" type="ORF">BCV71DRAFT_263303</name>
</gene>
<evidence type="ECO:0000313" key="1">
    <source>
        <dbReference type="EMBL" id="ORE19006.1"/>
    </source>
</evidence>
<proteinExistence type="predicted"/>
<organism evidence="1 2">
    <name type="scientific">Rhizopus microsporus</name>
    <dbReference type="NCBI Taxonomy" id="58291"/>
    <lineage>
        <taxon>Eukaryota</taxon>
        <taxon>Fungi</taxon>
        <taxon>Fungi incertae sedis</taxon>
        <taxon>Mucoromycota</taxon>
        <taxon>Mucoromycotina</taxon>
        <taxon>Mucoromycetes</taxon>
        <taxon>Mucorales</taxon>
        <taxon>Mucorineae</taxon>
        <taxon>Rhizopodaceae</taxon>
        <taxon>Rhizopus</taxon>
    </lineage>
</organism>
<reference evidence="1 2" key="1">
    <citation type="journal article" date="2016" name="Proc. Natl. Acad. Sci. U.S.A.">
        <title>Lipid metabolic changes in an early divergent fungus govern the establishment of a mutualistic symbiosis with endobacteria.</title>
        <authorList>
            <person name="Lastovetsky O.A."/>
            <person name="Gaspar M.L."/>
            <person name="Mondo S.J."/>
            <person name="LaButti K.M."/>
            <person name="Sandor L."/>
            <person name="Grigoriev I.V."/>
            <person name="Henry S.A."/>
            <person name="Pawlowska T.E."/>
        </authorList>
    </citation>
    <scope>NUCLEOTIDE SEQUENCE [LARGE SCALE GENOMIC DNA]</scope>
    <source>
        <strain evidence="1 2">ATCC 11559</strain>
    </source>
</reference>
<evidence type="ECO:0000313" key="2">
    <source>
        <dbReference type="Proteomes" id="UP000242381"/>
    </source>
</evidence>
<dbReference type="EMBL" id="KV921318">
    <property type="protein sequence ID" value="ORE19006.1"/>
    <property type="molecule type" value="Genomic_DNA"/>
</dbReference>
<dbReference type="Proteomes" id="UP000242381">
    <property type="component" value="Unassembled WGS sequence"/>
</dbReference>